<evidence type="ECO:0000256" key="2">
    <source>
        <dbReference type="ARBA" id="ARBA00012438"/>
    </source>
</evidence>
<dbReference type="NCBIfam" id="TIGR00229">
    <property type="entry name" value="sensory_box"/>
    <property type="match status" value="1"/>
</dbReference>
<evidence type="ECO:0000256" key="4">
    <source>
        <dbReference type="ARBA" id="ARBA00022679"/>
    </source>
</evidence>
<dbReference type="Pfam" id="PF08448">
    <property type="entry name" value="PAS_4"/>
    <property type="match status" value="1"/>
</dbReference>
<dbReference type="InterPro" id="IPR013656">
    <property type="entry name" value="PAS_4"/>
</dbReference>
<gene>
    <name evidence="7" type="ORF">H7U22_22470</name>
</gene>
<organism evidence="7 8">
    <name type="scientific">Pedobacter fastidiosus</name>
    <dbReference type="NCBI Taxonomy" id="2765361"/>
    <lineage>
        <taxon>Bacteria</taxon>
        <taxon>Pseudomonadati</taxon>
        <taxon>Bacteroidota</taxon>
        <taxon>Sphingobacteriia</taxon>
        <taxon>Sphingobacteriales</taxon>
        <taxon>Sphingobacteriaceae</taxon>
        <taxon>Pedobacter</taxon>
    </lineage>
</organism>
<protein>
    <recommendedName>
        <fullName evidence="2">histidine kinase</fullName>
        <ecNumber evidence="2">2.7.13.3</ecNumber>
    </recommendedName>
</protein>
<evidence type="ECO:0000256" key="5">
    <source>
        <dbReference type="ARBA" id="ARBA00022777"/>
    </source>
</evidence>
<name>A0ABR7KYI6_9SPHI</name>
<evidence type="ECO:0000259" key="6">
    <source>
        <dbReference type="SMART" id="SM00091"/>
    </source>
</evidence>
<keyword evidence="4" id="KW-0808">Transferase</keyword>
<dbReference type="EC" id="2.7.13.3" evidence="2"/>
<dbReference type="InterPro" id="IPR036097">
    <property type="entry name" value="HisK_dim/P_sf"/>
</dbReference>
<dbReference type="SUPFAM" id="SSF47384">
    <property type="entry name" value="Homodimeric domain of signal transducing histidine kinase"/>
    <property type="match status" value="1"/>
</dbReference>
<comment type="caution">
    <text evidence="7">The sequence shown here is derived from an EMBL/GenBank/DDBJ whole genome shotgun (WGS) entry which is preliminary data.</text>
</comment>
<proteinExistence type="predicted"/>
<feature type="domain" description="PAS" evidence="6">
    <location>
        <begin position="5"/>
        <end position="72"/>
    </location>
</feature>
<dbReference type="Gene3D" id="3.30.450.20">
    <property type="entry name" value="PAS domain"/>
    <property type="match status" value="1"/>
</dbReference>
<dbReference type="InterPro" id="IPR000014">
    <property type="entry name" value="PAS"/>
</dbReference>
<evidence type="ECO:0000313" key="8">
    <source>
        <dbReference type="Proteomes" id="UP000652755"/>
    </source>
</evidence>
<keyword evidence="3" id="KW-0597">Phosphoprotein</keyword>
<keyword evidence="5" id="KW-0418">Kinase</keyword>
<dbReference type="SMART" id="SM00091">
    <property type="entry name" value="PAS"/>
    <property type="match status" value="1"/>
</dbReference>
<dbReference type="Proteomes" id="UP000652755">
    <property type="component" value="Unassembled WGS sequence"/>
</dbReference>
<comment type="catalytic activity">
    <reaction evidence="1">
        <text>ATP + protein L-histidine = ADP + protein N-phospho-L-histidine.</text>
        <dbReference type="EC" id="2.7.13.3"/>
    </reaction>
</comment>
<evidence type="ECO:0000256" key="3">
    <source>
        <dbReference type="ARBA" id="ARBA00022553"/>
    </source>
</evidence>
<dbReference type="EMBL" id="JACRYL010000041">
    <property type="protein sequence ID" value="MBC6113186.1"/>
    <property type="molecule type" value="Genomic_DNA"/>
</dbReference>
<sequence length="205" mass="23392">MKHLEETKKLLHKSSYFYIITAGMDGNYSYVNQHYADQFAYVHKKLEGQPYHITMHPDDCETCREVSEKCFANPGILFPATIRKHDGKGGYLYTQWEYRAMFDEDGTPAGIFCLGYNITEFVADRLLLNGARNEIREKAGLLNKVAFQQSHLIRAPLTNILSLAAILEKRTDDKQLLSLCHMILDNALRLDREIKGMVGDISSAQ</sequence>
<dbReference type="SUPFAM" id="SSF55785">
    <property type="entry name" value="PYP-like sensor domain (PAS domain)"/>
    <property type="match status" value="1"/>
</dbReference>
<dbReference type="InterPro" id="IPR052162">
    <property type="entry name" value="Sensor_kinase/Photoreceptor"/>
</dbReference>
<reference evidence="7 8" key="1">
    <citation type="submission" date="2020-08" db="EMBL/GenBank/DDBJ databases">
        <authorList>
            <person name="Sun Q."/>
            <person name="Inoue M."/>
        </authorList>
    </citation>
    <scope>NUCLEOTIDE SEQUENCE [LARGE SCALE GENOMIC DNA]</scope>
    <source>
        <strain evidence="7 8">CCM 8938</strain>
    </source>
</reference>
<dbReference type="PANTHER" id="PTHR43304">
    <property type="entry name" value="PHYTOCHROME-LIKE PROTEIN CPH1"/>
    <property type="match status" value="1"/>
</dbReference>
<keyword evidence="8" id="KW-1185">Reference proteome</keyword>
<dbReference type="InterPro" id="IPR035965">
    <property type="entry name" value="PAS-like_dom_sf"/>
</dbReference>
<dbReference type="RefSeq" id="WP_187073605.1">
    <property type="nucleotide sequence ID" value="NZ_JACRYL010000041.1"/>
</dbReference>
<evidence type="ECO:0000256" key="1">
    <source>
        <dbReference type="ARBA" id="ARBA00000085"/>
    </source>
</evidence>
<dbReference type="CDD" id="cd00130">
    <property type="entry name" value="PAS"/>
    <property type="match status" value="1"/>
</dbReference>
<evidence type="ECO:0000313" key="7">
    <source>
        <dbReference type="EMBL" id="MBC6113186.1"/>
    </source>
</evidence>
<accession>A0ABR7KYI6</accession>
<dbReference type="PANTHER" id="PTHR43304:SF1">
    <property type="entry name" value="PAC DOMAIN-CONTAINING PROTEIN"/>
    <property type="match status" value="1"/>
</dbReference>